<evidence type="ECO:0000313" key="1">
    <source>
        <dbReference type="EMBL" id="MDK2062752.1"/>
    </source>
</evidence>
<dbReference type="RefSeq" id="WP_284074918.1">
    <property type="nucleotide sequence ID" value="NZ_JAQTJH010000012.1"/>
</dbReference>
<reference evidence="1" key="2">
    <citation type="submission" date="2023-02" db="EMBL/GenBank/DDBJ databases">
        <authorList>
            <person name="Concha-Toloza M."/>
            <person name="Lopez-Cantillo M."/>
            <person name="Molina-Mora J."/>
            <person name="Collado L."/>
        </authorList>
    </citation>
    <scope>NUCLEOTIDE SEQUENCE</scope>
    <source>
        <strain evidence="1">FR1p273A</strain>
    </source>
</reference>
<gene>
    <name evidence="1" type="ORF">PT520_09510</name>
</gene>
<dbReference type="AlphaFoldDB" id="A0AAW6VQ72"/>
<organism evidence="1 2">
    <name type="scientific">Aliarcobacter butzleri</name>
    <dbReference type="NCBI Taxonomy" id="28197"/>
    <lineage>
        <taxon>Bacteria</taxon>
        <taxon>Pseudomonadati</taxon>
        <taxon>Campylobacterota</taxon>
        <taxon>Epsilonproteobacteria</taxon>
        <taxon>Campylobacterales</taxon>
        <taxon>Arcobacteraceae</taxon>
        <taxon>Aliarcobacter</taxon>
    </lineage>
</organism>
<sequence>MIYPIAPIKPIIINDKKTQIVKNQFIQSKKDELIFYTGVMTYECAILTLESYRSCFKEYEHEMKNINLQQEI</sequence>
<comment type="caution">
    <text evidence="1">The sequence shown here is derived from an EMBL/GenBank/DDBJ whole genome shotgun (WGS) entry which is preliminary data.</text>
</comment>
<protein>
    <submittedName>
        <fullName evidence="1">Uncharacterized protein</fullName>
    </submittedName>
</protein>
<accession>A0AAW6VQ72</accession>
<dbReference type="EMBL" id="JAQTJH010000012">
    <property type="protein sequence ID" value="MDK2062752.1"/>
    <property type="molecule type" value="Genomic_DNA"/>
</dbReference>
<dbReference type="Proteomes" id="UP001237843">
    <property type="component" value="Unassembled WGS sequence"/>
</dbReference>
<name>A0AAW6VQ72_9BACT</name>
<evidence type="ECO:0000313" key="2">
    <source>
        <dbReference type="Proteomes" id="UP001237843"/>
    </source>
</evidence>
<reference evidence="1" key="1">
    <citation type="journal article" date="2023" name="Antibiotics">
        <title>Genomic Characterization of Antibiotic-Resistant Campylobacterales Isolated from Chilean Poultry Meat.</title>
        <authorList>
            <person name="Concha-Toloza M."/>
            <person name="Lopez-Cantillo M."/>
            <person name="Molina-Mora J.A."/>
            <person name="Collado L."/>
        </authorList>
    </citation>
    <scope>NUCLEOTIDE SEQUENCE</scope>
    <source>
        <strain evidence="1">FR1p273A</strain>
    </source>
</reference>
<proteinExistence type="predicted"/>